<reference evidence="1 2" key="1">
    <citation type="journal article" date="2024" name="ISME J.">
        <title>Tailless and filamentous prophages are predominant in marine Vibrio.</title>
        <authorList>
            <person name="Steensen K."/>
            <person name="Seneca J."/>
            <person name="Bartlau N."/>
            <person name="Yu X.A."/>
            <person name="Hussain F.A."/>
            <person name="Polz M.F."/>
        </authorList>
    </citation>
    <scope>NUCLEOTIDE SEQUENCE [LARGE SCALE GENOMIC DNA]</scope>
    <source>
        <strain evidence="1 2">10N.222.51.A1</strain>
    </source>
</reference>
<comment type="caution">
    <text evidence="1">The sequence shown here is derived from an EMBL/GenBank/DDBJ whole genome shotgun (WGS) entry which is preliminary data.</text>
</comment>
<keyword evidence="2" id="KW-1185">Reference proteome</keyword>
<evidence type="ECO:0000313" key="1">
    <source>
        <dbReference type="EMBL" id="MFA0570909.1"/>
    </source>
</evidence>
<accession>A0ABV4NIR6</accession>
<dbReference type="InterPro" id="IPR054044">
    <property type="entry name" value="PFIN"/>
</dbReference>
<organism evidence="1 2">
    <name type="scientific">Vibrio gallaecicus</name>
    <dbReference type="NCBI Taxonomy" id="552386"/>
    <lineage>
        <taxon>Bacteria</taxon>
        <taxon>Pseudomonadati</taxon>
        <taxon>Pseudomonadota</taxon>
        <taxon>Gammaproteobacteria</taxon>
        <taxon>Vibrionales</taxon>
        <taxon>Vibrionaceae</taxon>
        <taxon>Vibrio</taxon>
    </lineage>
</organism>
<dbReference type="Pfam" id="PF22162">
    <property type="entry name" value="PFIN"/>
    <property type="match status" value="1"/>
</dbReference>
<dbReference type="Proteomes" id="UP001570417">
    <property type="component" value="Unassembled WGS sequence"/>
</dbReference>
<feature type="non-terminal residue" evidence="1">
    <location>
        <position position="1"/>
    </location>
</feature>
<sequence length="180" mass="20722">LIGRYEYLQVDPMKGLLEVKDSMYGQYAVFEIPLVTGENVYMRAQHLYAGIHQWYVVIVDRIKFFELWSLEPYSGENRLALGDQKVWESDYKYQDAENGFSKGYDNPVPLPTVLCSFDEESNRYFASINDGITRTIWLASKGAEFVPMLCRSRDGADKLHELVGVDEQSIVQLVKLVKYA</sequence>
<dbReference type="EMBL" id="JBFRUW010000199">
    <property type="protein sequence ID" value="MFA0570909.1"/>
    <property type="molecule type" value="Genomic_DNA"/>
</dbReference>
<protein>
    <submittedName>
        <fullName evidence="1">Uncharacterized protein</fullName>
    </submittedName>
</protein>
<gene>
    <name evidence="1" type="ORF">AB4566_21910</name>
</gene>
<proteinExistence type="predicted"/>
<evidence type="ECO:0000313" key="2">
    <source>
        <dbReference type="Proteomes" id="UP001570417"/>
    </source>
</evidence>
<dbReference type="RefSeq" id="WP_372268758.1">
    <property type="nucleotide sequence ID" value="NZ_JBFRUW010000199.1"/>
</dbReference>
<name>A0ABV4NIR6_9VIBR</name>